<proteinExistence type="predicted"/>
<reference evidence="1" key="1">
    <citation type="submission" date="2021-03" db="EMBL/GenBank/DDBJ databases">
        <title>Draft genome sequence of rust myrtle Austropuccinia psidii MF-1, a brazilian biotype.</title>
        <authorList>
            <person name="Quecine M.C."/>
            <person name="Pachon D.M.R."/>
            <person name="Bonatelli M.L."/>
            <person name="Correr F.H."/>
            <person name="Franceschini L.M."/>
            <person name="Leite T.F."/>
            <person name="Margarido G.R.A."/>
            <person name="Almeida C.A."/>
            <person name="Ferrarezi J.A."/>
            <person name="Labate C.A."/>
        </authorList>
    </citation>
    <scope>NUCLEOTIDE SEQUENCE</scope>
    <source>
        <strain evidence="1">MF-1</strain>
    </source>
</reference>
<gene>
    <name evidence="1" type="ORF">O181_015353</name>
</gene>
<sequence>MDAIQKELGMGNIWYYIPIWTIFPQKHNGETFKTQFIHFKARHHPPVHFERKTHLDQVGDAWWNPQYHLRTPTTWTFRCWLSSFKQYSSTTDSRGCNLSKSVVKASRIPELLLQLNWDIQAVFRQPVCHWPFWANSFSTVGMQGTQFTSQDGRICIDPKQSIKLGDQPSRISLQPFTYTGHLFFHGDFFPI</sequence>
<dbReference type="AlphaFoldDB" id="A0A9Q3C2B9"/>
<keyword evidence="2" id="KW-1185">Reference proteome</keyword>
<name>A0A9Q3C2B9_9BASI</name>
<dbReference type="Proteomes" id="UP000765509">
    <property type="component" value="Unassembled WGS sequence"/>
</dbReference>
<protein>
    <submittedName>
        <fullName evidence="1">Uncharacterized protein</fullName>
    </submittedName>
</protein>
<organism evidence="1 2">
    <name type="scientific">Austropuccinia psidii MF-1</name>
    <dbReference type="NCBI Taxonomy" id="1389203"/>
    <lineage>
        <taxon>Eukaryota</taxon>
        <taxon>Fungi</taxon>
        <taxon>Dikarya</taxon>
        <taxon>Basidiomycota</taxon>
        <taxon>Pucciniomycotina</taxon>
        <taxon>Pucciniomycetes</taxon>
        <taxon>Pucciniales</taxon>
        <taxon>Sphaerophragmiaceae</taxon>
        <taxon>Austropuccinia</taxon>
    </lineage>
</organism>
<evidence type="ECO:0000313" key="2">
    <source>
        <dbReference type="Proteomes" id="UP000765509"/>
    </source>
</evidence>
<evidence type="ECO:0000313" key="1">
    <source>
        <dbReference type="EMBL" id="MBW0475638.1"/>
    </source>
</evidence>
<accession>A0A9Q3C2B9</accession>
<comment type="caution">
    <text evidence="1">The sequence shown here is derived from an EMBL/GenBank/DDBJ whole genome shotgun (WGS) entry which is preliminary data.</text>
</comment>
<dbReference type="EMBL" id="AVOT02004184">
    <property type="protein sequence ID" value="MBW0475638.1"/>
    <property type="molecule type" value="Genomic_DNA"/>
</dbReference>